<dbReference type="RefSeq" id="WP_212658662.1">
    <property type="nucleotide sequence ID" value="NZ_JAGXTP010000001.1"/>
</dbReference>
<sequence>MTKVLVTGGSGKLGRAVLRDLVAHGYDVLNLDQQPLTEAICPSVQVDLTDFGQVAAAIMGGVDERGGPFDAVVHLAAIPAPGRAPNAATFANNVPTTYNVFEASRMAGIKNITFASSETVLGLPFDTPPPYAPVDEEYYPRPESAYSLGKLLDETMAAQFCRWDPDLRISALRFSNVMNPEDYAAFPKFDHDPMLRKWNLWAYIDARDGAQAVRRCIQADFTGFEAFIIANADSVMTRSNMSLLAEVFPGVETKGNLTNNGTLLSIEKAKRMLGYSPQFSWRNEVAAKN</sequence>
<dbReference type="PANTHER" id="PTHR43245:SF55">
    <property type="entry name" value="NAD(P)-BINDING DOMAIN-CONTAINING PROTEIN"/>
    <property type="match status" value="1"/>
</dbReference>
<dbReference type="InterPro" id="IPR050177">
    <property type="entry name" value="Lipid_A_modif_metabolic_enz"/>
</dbReference>
<name>A0A942I6B3_9HYPH</name>
<feature type="domain" description="NAD-dependent epimerase/dehydratase" evidence="1">
    <location>
        <begin position="4"/>
        <end position="186"/>
    </location>
</feature>
<accession>A0A942I6B3</accession>
<evidence type="ECO:0000259" key="1">
    <source>
        <dbReference type="Pfam" id="PF01370"/>
    </source>
</evidence>
<dbReference type="PANTHER" id="PTHR43245">
    <property type="entry name" value="BIFUNCTIONAL POLYMYXIN RESISTANCE PROTEIN ARNA"/>
    <property type="match status" value="1"/>
</dbReference>
<keyword evidence="3" id="KW-1185">Reference proteome</keyword>
<dbReference type="SUPFAM" id="SSF51735">
    <property type="entry name" value="NAD(P)-binding Rossmann-fold domains"/>
    <property type="match status" value="1"/>
</dbReference>
<evidence type="ECO:0000313" key="3">
    <source>
        <dbReference type="Proteomes" id="UP000678281"/>
    </source>
</evidence>
<dbReference type="InterPro" id="IPR036291">
    <property type="entry name" value="NAD(P)-bd_dom_sf"/>
</dbReference>
<dbReference type="InterPro" id="IPR001509">
    <property type="entry name" value="Epimerase_deHydtase"/>
</dbReference>
<dbReference type="Proteomes" id="UP000678281">
    <property type="component" value="Unassembled WGS sequence"/>
</dbReference>
<dbReference type="AlphaFoldDB" id="A0A942I6B3"/>
<dbReference type="EMBL" id="JAGXTP010000001">
    <property type="protein sequence ID" value="MBS3849172.1"/>
    <property type="molecule type" value="Genomic_DNA"/>
</dbReference>
<protein>
    <submittedName>
        <fullName evidence="2">NAD(P)-dependent oxidoreductase</fullName>
    </submittedName>
</protein>
<comment type="caution">
    <text evidence="2">The sequence shown here is derived from an EMBL/GenBank/DDBJ whole genome shotgun (WGS) entry which is preliminary data.</text>
</comment>
<dbReference type="Pfam" id="PF01370">
    <property type="entry name" value="Epimerase"/>
    <property type="match status" value="1"/>
</dbReference>
<gene>
    <name evidence="2" type="ORF">KD146_10745</name>
</gene>
<reference evidence="2" key="1">
    <citation type="submission" date="2021-04" db="EMBL/GenBank/DDBJ databases">
        <title>Devosia litorisediminis sp. nov., isolated from a sand dune.</title>
        <authorList>
            <person name="Park S."/>
            <person name="Yoon J.-H."/>
        </authorList>
    </citation>
    <scope>NUCLEOTIDE SEQUENCE</scope>
    <source>
        <strain evidence="2">BSSL-BM10</strain>
    </source>
</reference>
<organism evidence="2 3">
    <name type="scientific">Devosia litorisediminis</name>
    <dbReference type="NCBI Taxonomy" id="2829817"/>
    <lineage>
        <taxon>Bacteria</taxon>
        <taxon>Pseudomonadati</taxon>
        <taxon>Pseudomonadota</taxon>
        <taxon>Alphaproteobacteria</taxon>
        <taxon>Hyphomicrobiales</taxon>
        <taxon>Devosiaceae</taxon>
        <taxon>Devosia</taxon>
    </lineage>
</organism>
<dbReference type="Gene3D" id="3.40.50.720">
    <property type="entry name" value="NAD(P)-binding Rossmann-like Domain"/>
    <property type="match status" value="1"/>
</dbReference>
<proteinExistence type="predicted"/>
<evidence type="ECO:0000313" key="2">
    <source>
        <dbReference type="EMBL" id="MBS3849172.1"/>
    </source>
</evidence>